<gene>
    <name evidence="7" type="ORF">CLV44_1046</name>
</gene>
<keyword evidence="8" id="KW-1185">Reference proteome</keyword>
<sequence length="343" mass="39756">MAQKLVQNACSYLFLRGRTYYFRFALPTPLRRKFPSLPAEVKRSLRTDSYSDALALISKKLPLIRLIQRCSDLESVKSLIGRLVDFSQEFHVWVSDRLKQLQQKTPPSSVQPQTVSPAQSLKPEAKTPKLSKVWSDFVAWKSWPEKSRINNQRLFDNLLFFIGDKPVGEITKQHLRSALNSIAKLPQRNLKPYRNKPLEEIVKMKVPPRYRVSDKYVREHLKVCQSLFSRYMVQEIDLLEKSPTAGLRLETEDSRFGSLTDEQVRLLLDSGKRKQQWFYLVLMLAIYTGARRSEIANLRSGDVRVCPDTGRYYIVIQKGKTKAARRQIPVHHELVKAGLIDWA</sequence>
<organism evidence="7 8">
    <name type="scientific">Marinobacterium halophilum</name>
    <dbReference type="NCBI Taxonomy" id="267374"/>
    <lineage>
        <taxon>Bacteria</taxon>
        <taxon>Pseudomonadati</taxon>
        <taxon>Pseudomonadota</taxon>
        <taxon>Gammaproteobacteria</taxon>
        <taxon>Oceanospirillales</taxon>
        <taxon>Oceanospirillaceae</taxon>
        <taxon>Marinobacterium</taxon>
    </lineage>
</organism>
<dbReference type="InterPro" id="IPR002104">
    <property type="entry name" value="Integrase_catalytic"/>
</dbReference>
<evidence type="ECO:0000256" key="3">
    <source>
        <dbReference type="ARBA" id="ARBA00023125"/>
    </source>
</evidence>
<dbReference type="OrthoDB" id="9784724at2"/>
<dbReference type="PANTHER" id="PTHR30349:SF41">
    <property type="entry name" value="INTEGRASE_RECOMBINASE PROTEIN MJ0367-RELATED"/>
    <property type="match status" value="1"/>
</dbReference>
<keyword evidence="4" id="KW-0233">DNA recombination</keyword>
<reference evidence="7 8" key="1">
    <citation type="submission" date="2018-03" db="EMBL/GenBank/DDBJ databases">
        <title>Genomic Encyclopedia of Archaeal and Bacterial Type Strains, Phase II (KMG-II): from individual species to whole genera.</title>
        <authorList>
            <person name="Goeker M."/>
        </authorList>
    </citation>
    <scope>NUCLEOTIDE SEQUENCE [LARGE SCALE GENOMIC DNA]</scope>
    <source>
        <strain evidence="7 8">DSM 17586</strain>
    </source>
</reference>
<dbReference type="Gene3D" id="1.10.150.130">
    <property type="match status" value="1"/>
</dbReference>
<dbReference type="Proteomes" id="UP000242133">
    <property type="component" value="Unassembled WGS sequence"/>
</dbReference>
<dbReference type="RefSeq" id="WP_106590894.1">
    <property type="nucleotide sequence ID" value="NZ_PYGI01000004.1"/>
</dbReference>
<dbReference type="SUPFAM" id="SSF56349">
    <property type="entry name" value="DNA breaking-rejoining enzymes"/>
    <property type="match status" value="1"/>
</dbReference>
<dbReference type="PANTHER" id="PTHR30349">
    <property type="entry name" value="PHAGE INTEGRASE-RELATED"/>
    <property type="match status" value="1"/>
</dbReference>
<evidence type="ECO:0000313" key="8">
    <source>
        <dbReference type="Proteomes" id="UP000242133"/>
    </source>
</evidence>
<proteinExistence type="inferred from homology"/>
<dbReference type="InterPro" id="IPR011010">
    <property type="entry name" value="DNA_brk_join_enz"/>
</dbReference>
<comment type="caution">
    <text evidence="7">The sequence shown here is derived from an EMBL/GenBank/DDBJ whole genome shotgun (WGS) entry which is preliminary data.</text>
</comment>
<dbReference type="InterPro" id="IPR050090">
    <property type="entry name" value="Tyrosine_recombinase_XerCD"/>
</dbReference>
<keyword evidence="3" id="KW-0238">DNA-binding</keyword>
<dbReference type="InterPro" id="IPR046668">
    <property type="entry name" value="DUF6538"/>
</dbReference>
<dbReference type="GO" id="GO:0006310">
    <property type="term" value="P:DNA recombination"/>
    <property type="evidence" value="ECO:0007669"/>
    <property type="project" value="UniProtKB-KW"/>
</dbReference>
<dbReference type="GO" id="GO:0003677">
    <property type="term" value="F:DNA binding"/>
    <property type="evidence" value="ECO:0007669"/>
    <property type="project" value="UniProtKB-KW"/>
</dbReference>
<evidence type="ECO:0000256" key="2">
    <source>
        <dbReference type="ARBA" id="ARBA00022908"/>
    </source>
</evidence>
<dbReference type="PROSITE" id="PS51898">
    <property type="entry name" value="TYR_RECOMBINASE"/>
    <property type="match status" value="1"/>
</dbReference>
<evidence type="ECO:0000256" key="1">
    <source>
        <dbReference type="ARBA" id="ARBA00008857"/>
    </source>
</evidence>
<feature type="compositionally biased region" description="Low complexity" evidence="5">
    <location>
        <begin position="105"/>
        <end position="120"/>
    </location>
</feature>
<evidence type="ECO:0000256" key="5">
    <source>
        <dbReference type="SAM" id="MobiDB-lite"/>
    </source>
</evidence>
<protein>
    <submittedName>
        <fullName evidence="7">Phage integrase family protein</fullName>
    </submittedName>
</protein>
<dbReference type="Gene3D" id="1.10.443.10">
    <property type="entry name" value="Intergrase catalytic core"/>
    <property type="match status" value="1"/>
</dbReference>
<keyword evidence="2" id="KW-0229">DNA integration</keyword>
<evidence type="ECO:0000313" key="7">
    <source>
        <dbReference type="EMBL" id="PSL15398.1"/>
    </source>
</evidence>
<feature type="region of interest" description="Disordered" evidence="5">
    <location>
        <begin position="103"/>
        <end position="124"/>
    </location>
</feature>
<name>A0A2P8F130_9GAMM</name>
<accession>A0A2P8F130</accession>
<dbReference type="Pfam" id="PF20172">
    <property type="entry name" value="DUF6538"/>
    <property type="match status" value="1"/>
</dbReference>
<dbReference type="EMBL" id="PYGI01000004">
    <property type="protein sequence ID" value="PSL15398.1"/>
    <property type="molecule type" value="Genomic_DNA"/>
</dbReference>
<feature type="domain" description="Tyr recombinase" evidence="6">
    <location>
        <begin position="254"/>
        <end position="343"/>
    </location>
</feature>
<dbReference type="GO" id="GO:0015074">
    <property type="term" value="P:DNA integration"/>
    <property type="evidence" value="ECO:0007669"/>
    <property type="project" value="UniProtKB-KW"/>
</dbReference>
<dbReference type="InterPro" id="IPR010998">
    <property type="entry name" value="Integrase_recombinase_N"/>
</dbReference>
<dbReference type="AlphaFoldDB" id="A0A2P8F130"/>
<dbReference type="InterPro" id="IPR013762">
    <property type="entry name" value="Integrase-like_cat_sf"/>
</dbReference>
<evidence type="ECO:0000256" key="4">
    <source>
        <dbReference type="ARBA" id="ARBA00023172"/>
    </source>
</evidence>
<comment type="similarity">
    <text evidence="1">Belongs to the 'phage' integrase family.</text>
</comment>
<evidence type="ECO:0000259" key="6">
    <source>
        <dbReference type="PROSITE" id="PS51898"/>
    </source>
</evidence>